<dbReference type="AlphaFoldDB" id="A0A4U1L0G5"/>
<keyword evidence="2" id="KW-1185">Reference proteome</keyword>
<comment type="caution">
    <text evidence="1">The sequence shown here is derived from an EMBL/GenBank/DDBJ whole genome shotgun (WGS) entry which is preliminary data.</text>
</comment>
<dbReference type="OrthoDB" id="7594100at2"/>
<protein>
    <submittedName>
        <fullName evidence="1">Uncharacterized protein</fullName>
    </submittedName>
</protein>
<dbReference type="Proteomes" id="UP000309138">
    <property type="component" value="Unassembled WGS sequence"/>
</dbReference>
<evidence type="ECO:0000313" key="2">
    <source>
        <dbReference type="Proteomes" id="UP000309138"/>
    </source>
</evidence>
<proteinExistence type="predicted"/>
<name>A0A4U1L0G5_9SPHN</name>
<gene>
    <name evidence="1" type="ORF">FBR43_05260</name>
</gene>
<dbReference type="RefSeq" id="WP_136942172.1">
    <property type="nucleotide sequence ID" value="NZ_SWKR01000002.1"/>
</dbReference>
<sequence length="225" mass="23888">MYVLPTHLLNPDDVTVRVDRRTVSGGVALSGSEDAIETDGGGRVVVTYGNMAGDTPALERLLNAWDSYLAGGAVACLVPLVTLRTAPRLWIGGKPKPAPDFAGNDPIFPTAVGYRVRTIEAETVGDAALRATTLTIRMVRGSPVLGGEWFSIGERAHRVERVLSRDGLDYECRINPPLRVAVTDGAAVEFEWPVVKATLAIGGSLIPTLTYGLYGDVGATFVEAP</sequence>
<dbReference type="EMBL" id="SWKR01000002">
    <property type="protein sequence ID" value="TKD50229.1"/>
    <property type="molecule type" value="Genomic_DNA"/>
</dbReference>
<organism evidence="1 2">
    <name type="scientific">Sphingomonas baiyangensis</name>
    <dbReference type="NCBI Taxonomy" id="2572576"/>
    <lineage>
        <taxon>Bacteria</taxon>
        <taxon>Pseudomonadati</taxon>
        <taxon>Pseudomonadota</taxon>
        <taxon>Alphaproteobacteria</taxon>
        <taxon>Sphingomonadales</taxon>
        <taxon>Sphingomonadaceae</taxon>
        <taxon>Sphingomonas</taxon>
    </lineage>
</organism>
<evidence type="ECO:0000313" key="1">
    <source>
        <dbReference type="EMBL" id="TKD50229.1"/>
    </source>
</evidence>
<accession>A0A4U1L0G5</accession>
<reference evidence="1 2" key="1">
    <citation type="submission" date="2019-04" db="EMBL/GenBank/DDBJ databases">
        <authorList>
            <person name="Yang Y."/>
            <person name="Wei D."/>
        </authorList>
    </citation>
    <scope>NUCLEOTIDE SEQUENCE [LARGE SCALE GENOMIC DNA]</scope>
    <source>
        <strain evidence="1 2">L-1-4w-11</strain>
    </source>
</reference>